<keyword evidence="2" id="KW-1185">Reference proteome</keyword>
<accession>A0ABU7E2X5</accession>
<name>A0ABU7E2X5_9TELE</name>
<dbReference type="EMBL" id="JAHUTJ010043473">
    <property type="protein sequence ID" value="MED6281618.1"/>
    <property type="molecule type" value="Genomic_DNA"/>
</dbReference>
<organism evidence="1 2">
    <name type="scientific">Characodon lateralis</name>
    <dbReference type="NCBI Taxonomy" id="208331"/>
    <lineage>
        <taxon>Eukaryota</taxon>
        <taxon>Metazoa</taxon>
        <taxon>Chordata</taxon>
        <taxon>Craniata</taxon>
        <taxon>Vertebrata</taxon>
        <taxon>Euteleostomi</taxon>
        <taxon>Actinopterygii</taxon>
        <taxon>Neopterygii</taxon>
        <taxon>Teleostei</taxon>
        <taxon>Neoteleostei</taxon>
        <taxon>Acanthomorphata</taxon>
        <taxon>Ovalentaria</taxon>
        <taxon>Atherinomorphae</taxon>
        <taxon>Cyprinodontiformes</taxon>
        <taxon>Goodeidae</taxon>
        <taxon>Characodon</taxon>
    </lineage>
</organism>
<evidence type="ECO:0000313" key="2">
    <source>
        <dbReference type="Proteomes" id="UP001352852"/>
    </source>
</evidence>
<comment type="caution">
    <text evidence="1">The sequence shown here is derived from an EMBL/GenBank/DDBJ whole genome shotgun (WGS) entry which is preliminary data.</text>
</comment>
<proteinExistence type="predicted"/>
<reference evidence="1 2" key="1">
    <citation type="submission" date="2021-06" db="EMBL/GenBank/DDBJ databases">
        <authorList>
            <person name="Palmer J.M."/>
        </authorList>
    </citation>
    <scope>NUCLEOTIDE SEQUENCE [LARGE SCALE GENOMIC DNA]</scope>
    <source>
        <strain evidence="1 2">CL_MEX2019</strain>
        <tissue evidence="1">Muscle</tissue>
    </source>
</reference>
<sequence>MELNPRKLWKKNCWRLQRLERNQFSRSQPFPEFHRSASSLSEFTLWHPLALCGTLWHPLALCGILWHLWHPLAPVASPGTLWHPLAPCGIPWHSMASPCTLWHPLALCGILWHPVASPGTLWHPLANEHIWNSVANWAC</sequence>
<gene>
    <name evidence="1" type="ORF">CHARACLAT_023450</name>
</gene>
<evidence type="ECO:0000313" key="1">
    <source>
        <dbReference type="EMBL" id="MED6281618.1"/>
    </source>
</evidence>
<dbReference type="Proteomes" id="UP001352852">
    <property type="component" value="Unassembled WGS sequence"/>
</dbReference>
<protein>
    <submittedName>
        <fullName evidence="1">Uncharacterized protein</fullName>
    </submittedName>
</protein>